<keyword evidence="5 10" id="KW-0862">Zinc</keyword>
<dbReference type="GO" id="GO:0000049">
    <property type="term" value="F:tRNA binding"/>
    <property type="evidence" value="ECO:0007669"/>
    <property type="project" value="InterPro"/>
</dbReference>
<dbReference type="GO" id="GO:0008270">
    <property type="term" value="F:zinc ion binding"/>
    <property type="evidence" value="ECO:0007669"/>
    <property type="project" value="UniProtKB-UniRule"/>
</dbReference>
<dbReference type="AlphaFoldDB" id="A0A133V515"/>
<evidence type="ECO:0000259" key="11">
    <source>
        <dbReference type="Pfam" id="PF00133"/>
    </source>
</evidence>
<dbReference type="PROSITE" id="PS00178">
    <property type="entry name" value="AA_TRNA_LIGASE_I"/>
    <property type="match status" value="1"/>
</dbReference>
<dbReference type="InterPro" id="IPR033709">
    <property type="entry name" value="Anticodon_Ile_ABEc"/>
</dbReference>
<keyword evidence="14" id="KW-1185">Reference proteome</keyword>
<dbReference type="EC" id="6.1.1.5" evidence="10"/>
<reference evidence="13 14" key="1">
    <citation type="journal article" date="2016" name="Sci. Rep.">
        <title>Metabolic traits of an uncultured archaeal lineage -MSBL1- from brine pools of the Red Sea.</title>
        <authorList>
            <person name="Mwirichia R."/>
            <person name="Alam I."/>
            <person name="Rashid M."/>
            <person name="Vinu M."/>
            <person name="Ba-Alawi W."/>
            <person name="Anthony Kamau A."/>
            <person name="Kamanda Ngugi D."/>
            <person name="Goker M."/>
            <person name="Klenk H.P."/>
            <person name="Bajic V."/>
            <person name="Stingl U."/>
        </authorList>
    </citation>
    <scope>NUCLEOTIDE SEQUENCE [LARGE SCALE GENOMIC DNA]</scope>
    <source>
        <strain evidence="13">SCGC-AAA259O05</strain>
    </source>
</reference>
<evidence type="ECO:0000256" key="5">
    <source>
        <dbReference type="ARBA" id="ARBA00022833"/>
    </source>
</evidence>
<dbReference type="GO" id="GO:0005524">
    <property type="term" value="F:ATP binding"/>
    <property type="evidence" value="ECO:0007669"/>
    <property type="project" value="UniProtKB-UniRule"/>
</dbReference>
<comment type="domain">
    <text evidence="10">IleRS has two distinct active sites: one for aminoacylation and one for editing. The misactivated valine is translocated from the active site to the editing site, which sterically excludes the correctly activated isoleucine. The single editing site contains two valyl binding pockets, one specific for each substrate (Val-AMP or Val-tRNA(Ile)).</text>
</comment>
<keyword evidence="4 10" id="KW-0547">Nucleotide-binding</keyword>
<dbReference type="FunFam" id="3.40.50.620:FF:000286">
    <property type="entry name" value="Isoleucine--tRNA ligase"/>
    <property type="match status" value="1"/>
</dbReference>
<dbReference type="FunFam" id="1.10.730.10:FF:000033">
    <property type="entry name" value="Valine--tRNA ligase"/>
    <property type="match status" value="1"/>
</dbReference>
<dbReference type="InterPro" id="IPR002300">
    <property type="entry name" value="aa-tRNA-synth_Ia"/>
</dbReference>
<dbReference type="InterPro" id="IPR023586">
    <property type="entry name" value="Ile-tRNA-ligase_type2"/>
</dbReference>
<organism evidence="13 14">
    <name type="scientific">candidate division MSBL1 archaeon SCGC-AAA259O05</name>
    <dbReference type="NCBI Taxonomy" id="1698271"/>
    <lineage>
        <taxon>Archaea</taxon>
        <taxon>Methanobacteriati</taxon>
        <taxon>Methanobacteriota</taxon>
        <taxon>candidate division MSBL1</taxon>
    </lineage>
</organism>
<dbReference type="GO" id="GO:0005737">
    <property type="term" value="C:cytoplasm"/>
    <property type="evidence" value="ECO:0007669"/>
    <property type="project" value="UniProtKB-SubCell"/>
</dbReference>
<keyword evidence="6 10" id="KW-0067">ATP-binding</keyword>
<comment type="subcellular location">
    <subcellularLocation>
        <location evidence="10">Cytoplasm</location>
    </subcellularLocation>
</comment>
<dbReference type="Pfam" id="PF19302">
    <property type="entry name" value="DUF5915"/>
    <property type="match status" value="1"/>
</dbReference>
<dbReference type="PRINTS" id="PR00984">
    <property type="entry name" value="TRNASYNTHILE"/>
</dbReference>
<evidence type="ECO:0000256" key="2">
    <source>
        <dbReference type="ARBA" id="ARBA00022598"/>
    </source>
</evidence>
<evidence type="ECO:0000256" key="9">
    <source>
        <dbReference type="ARBA" id="ARBA00048359"/>
    </source>
</evidence>
<dbReference type="GO" id="GO:0004822">
    <property type="term" value="F:isoleucine-tRNA ligase activity"/>
    <property type="evidence" value="ECO:0007669"/>
    <property type="project" value="UniProtKB-UniRule"/>
</dbReference>
<dbReference type="CDD" id="cd00818">
    <property type="entry name" value="IleRS_core"/>
    <property type="match status" value="1"/>
</dbReference>
<feature type="binding site" evidence="10">
    <location>
        <position position="602"/>
    </location>
    <ligand>
        <name>ATP</name>
        <dbReference type="ChEBI" id="CHEBI:30616"/>
    </ligand>
</feature>
<dbReference type="NCBIfam" id="TIGR00392">
    <property type="entry name" value="ileS"/>
    <property type="match status" value="1"/>
</dbReference>
<evidence type="ECO:0000313" key="14">
    <source>
        <dbReference type="Proteomes" id="UP000070344"/>
    </source>
</evidence>
<keyword evidence="7 10" id="KW-0648">Protein biosynthesis</keyword>
<dbReference type="CDD" id="cd07961">
    <property type="entry name" value="Anticodon_Ia_Ile_ABEc"/>
    <property type="match status" value="1"/>
</dbReference>
<keyword evidence="3 10" id="KW-0479">Metal-binding</keyword>
<evidence type="ECO:0000256" key="6">
    <source>
        <dbReference type="ARBA" id="ARBA00022840"/>
    </source>
</evidence>
<sequence>MIKKAPKKYEPPKKEEEIQEWWENRGIYDKVNQSHREDPDWYFLDGPPYVSGRVHLGTAWSRIIKDAILRFKTMQGYNVRKQPGWDCHGLPIEVKVEEKLGVESKKDIEEKFGIERFVKECKSWATEHVDIMTEQFKRLGAWMDWDDPYLTFANDYLESAWWTFKRAHEKDLMEKRLQVIQWCPRCETALAEHEVRGEYRQVKDPSLYARFKLKDGSDEYLLVWTTTPWTIPANVAVCVHPDLYYAKVEVEGDTYIIAEALVSKVMNELGIYNYRRADLVKGEELEGLEYEHPLLEEVPKQEDFETEHRVIAGEHVTLEEGTGCVHTAPGHGEEDFEIGKTYDLPVFSPVGEDGRFTDDAGKYEGLYVKDADEKILDDLEEKGVLLKRGIIRHSYPHCWRCETPLIFRATDQWFLDVSEIKSEVLQQNAEKVRWIPNWVEKRFSDGVESVGDWCVSRQRYWGIPIPIWSCSDCGHRIIVESKDELLRRSVEEIEDLDLHRPYVDEVTMECPECGGEAHRVTDVLDVWFDASIASWASLGYPKEEEKFERLWPSDFITEGEDQVTKWFYGQQVASMIAFDDLPYREALMHGFALDEKGKKMSKSLGNVVNPSEVIEEYGADVLRFYLLHTSPVWEDLRFNWDEVEVADRLLKVLWNSFVFATTYMSLDDFDPQAMDEEEVEKNLTIEDRWLLSRTNGTVKRVQENLEDRNFHKATRALESYILEDLSRWYIKLVRRRTWIESEDPRKEVAYQTLYRAFETLLGLLAPIMPHVAEEMYQRMVREADPDSPESVHQLDWPEPEVGRVDEELEEDMEVVQNFVEAGAKARQRSGIKRRWPVKRIMVKADSEETKNSVMRLEKVLKNQLNCKEVEAYTEGEFEEEVDLICGVDSESLEERFGDLTSSIEERIRSMPLEDVRDRAGDRGFIEVSVEGKKVKVGLNDLSLGELPEGLVGAESPLGEIVIDTSVDPELESERLTRDVVRRLQEMRKEMDLEMEEKVRVTIVTEEDRSIEHLENQEDYIKREVRVRDLEIGRPDEVEERDYKREWKIDGQVYELSMGQIEG</sequence>
<feature type="domain" description="Methionyl/Valyl/Leucyl/Isoleucyl-tRNA synthetase anticodon-binding" evidence="12">
    <location>
        <begin position="687"/>
        <end position="838"/>
    </location>
</feature>
<dbReference type="SUPFAM" id="SSF50677">
    <property type="entry name" value="ValRS/IleRS/LeuRS editing domain"/>
    <property type="match status" value="1"/>
</dbReference>
<dbReference type="GO" id="GO:0006428">
    <property type="term" value="P:isoleucyl-tRNA aminoacylation"/>
    <property type="evidence" value="ECO:0007669"/>
    <property type="project" value="UniProtKB-UniRule"/>
</dbReference>
<dbReference type="SUPFAM" id="SSF52374">
    <property type="entry name" value="Nucleotidylyl transferase"/>
    <property type="match status" value="1"/>
</dbReference>
<accession>A0A133V515</accession>
<dbReference type="EMBL" id="LHXV01000009">
    <property type="protein sequence ID" value="KXB01535.1"/>
    <property type="molecule type" value="Genomic_DNA"/>
</dbReference>
<evidence type="ECO:0000256" key="7">
    <source>
        <dbReference type="ARBA" id="ARBA00022917"/>
    </source>
</evidence>
<comment type="function">
    <text evidence="10">Catalyzes the attachment of isoleucine to tRNA(Ile). As IleRS can inadvertently accommodate and process structurally similar amino acids such as valine, to avoid such errors it has two additional distinct tRNA(Ile)-dependent editing activities. One activity is designated as 'pretransfer' editing and involves the hydrolysis of activated Val-AMP. The other activity is designated 'posttransfer' editing and involves deacylation of mischarged Val-tRNA(Ile).</text>
</comment>
<dbReference type="PANTHER" id="PTHR42780">
    <property type="entry name" value="SOLEUCYL-TRNA SYNTHETASE"/>
    <property type="match status" value="1"/>
</dbReference>
<comment type="cofactor">
    <cofactor evidence="10">
        <name>Zn(2+)</name>
        <dbReference type="ChEBI" id="CHEBI:29105"/>
    </cofactor>
</comment>
<dbReference type="PANTHER" id="PTHR42780:SF1">
    <property type="entry name" value="ISOLEUCINE--TRNA LIGASE, CYTOPLASMIC"/>
    <property type="match status" value="1"/>
</dbReference>
<keyword evidence="1 10" id="KW-0963">Cytoplasm</keyword>
<dbReference type="Pfam" id="PF00133">
    <property type="entry name" value="tRNA-synt_1"/>
    <property type="match status" value="1"/>
</dbReference>
<feature type="domain" description="Aminoacyl-tRNA synthetase class Ia" evidence="11">
    <location>
        <begin position="18"/>
        <end position="638"/>
    </location>
</feature>
<comment type="catalytic activity">
    <reaction evidence="9 10">
        <text>tRNA(Ile) + L-isoleucine + ATP = L-isoleucyl-tRNA(Ile) + AMP + diphosphate</text>
        <dbReference type="Rhea" id="RHEA:11060"/>
        <dbReference type="Rhea" id="RHEA-COMP:9666"/>
        <dbReference type="Rhea" id="RHEA-COMP:9695"/>
        <dbReference type="ChEBI" id="CHEBI:30616"/>
        <dbReference type="ChEBI" id="CHEBI:33019"/>
        <dbReference type="ChEBI" id="CHEBI:58045"/>
        <dbReference type="ChEBI" id="CHEBI:78442"/>
        <dbReference type="ChEBI" id="CHEBI:78528"/>
        <dbReference type="ChEBI" id="CHEBI:456215"/>
        <dbReference type="EC" id="6.1.1.5"/>
    </reaction>
</comment>
<keyword evidence="2 10" id="KW-0436">Ligase</keyword>
<dbReference type="SUPFAM" id="SSF47323">
    <property type="entry name" value="Anticodon-binding domain of a subclass of class I aminoacyl-tRNA synthetases"/>
    <property type="match status" value="2"/>
</dbReference>
<comment type="caution">
    <text evidence="13">The sequence shown here is derived from an EMBL/GenBank/DDBJ whole genome shotgun (WGS) entry which is preliminary data.</text>
</comment>
<evidence type="ECO:0000256" key="1">
    <source>
        <dbReference type="ARBA" id="ARBA00022490"/>
    </source>
</evidence>
<name>A0A133V515_9EURY</name>
<dbReference type="InterPro" id="IPR009080">
    <property type="entry name" value="tRNAsynth_Ia_anticodon-bd"/>
</dbReference>
<dbReference type="InterPro" id="IPR013155">
    <property type="entry name" value="M/V/L/I-tRNA-synth_anticd-bd"/>
</dbReference>
<dbReference type="Gene3D" id="3.90.740.10">
    <property type="entry name" value="Valyl/Leucyl/Isoleucyl-tRNA synthetase, editing domain"/>
    <property type="match status" value="1"/>
</dbReference>
<comment type="subunit">
    <text evidence="10">Monomer.</text>
</comment>
<dbReference type="Pfam" id="PF08264">
    <property type="entry name" value="Anticodon_1"/>
    <property type="match status" value="1"/>
</dbReference>
<dbReference type="InterPro" id="IPR001412">
    <property type="entry name" value="aa-tRNA-synth_I_CS"/>
</dbReference>
<feature type="short sequence motif" description="'KMSKS' region" evidence="10">
    <location>
        <begin position="599"/>
        <end position="603"/>
    </location>
</feature>
<comment type="similarity">
    <text evidence="10">Belongs to the class-I aminoacyl-tRNA synthetase family. IleS type 2 subfamily.</text>
</comment>
<dbReference type="InterPro" id="IPR002301">
    <property type="entry name" value="Ile-tRNA-ligase"/>
</dbReference>
<evidence type="ECO:0000256" key="10">
    <source>
        <dbReference type="HAMAP-Rule" id="MF_02003"/>
    </source>
</evidence>
<dbReference type="Gene3D" id="3.40.50.620">
    <property type="entry name" value="HUPs"/>
    <property type="match status" value="2"/>
</dbReference>
<dbReference type="HAMAP" id="MF_02003">
    <property type="entry name" value="Ile_tRNA_synth_type2"/>
    <property type="match status" value="1"/>
</dbReference>
<evidence type="ECO:0000259" key="12">
    <source>
        <dbReference type="Pfam" id="PF08264"/>
    </source>
</evidence>
<protein>
    <recommendedName>
        <fullName evidence="10">Isoleucine--tRNA ligase</fullName>
        <ecNumber evidence="10">6.1.1.5</ecNumber>
    </recommendedName>
    <alternativeName>
        <fullName evidence="10">Isoleucyl-tRNA synthetase</fullName>
        <shortName evidence="10">IleRS</shortName>
    </alternativeName>
</protein>
<feature type="short sequence motif" description="'HIGH' region" evidence="10">
    <location>
        <begin position="48"/>
        <end position="58"/>
    </location>
</feature>
<dbReference type="GO" id="GO:0002161">
    <property type="term" value="F:aminoacyl-tRNA deacylase activity"/>
    <property type="evidence" value="ECO:0007669"/>
    <property type="project" value="InterPro"/>
</dbReference>
<dbReference type="Proteomes" id="UP000070344">
    <property type="component" value="Unassembled WGS sequence"/>
</dbReference>
<evidence type="ECO:0000256" key="8">
    <source>
        <dbReference type="ARBA" id="ARBA00023146"/>
    </source>
</evidence>
<dbReference type="InterPro" id="IPR009008">
    <property type="entry name" value="Val/Leu/Ile-tRNA-synth_edit"/>
</dbReference>
<evidence type="ECO:0000313" key="13">
    <source>
        <dbReference type="EMBL" id="KXB01535.1"/>
    </source>
</evidence>
<proteinExistence type="inferred from homology"/>
<keyword evidence="8 10" id="KW-0030">Aminoacyl-tRNA synthetase</keyword>
<dbReference type="InterPro" id="IPR014729">
    <property type="entry name" value="Rossmann-like_a/b/a_fold"/>
</dbReference>
<evidence type="ECO:0000256" key="4">
    <source>
        <dbReference type="ARBA" id="ARBA00022741"/>
    </source>
</evidence>
<dbReference type="PATRIC" id="fig|1698271.3.peg.1455"/>
<evidence type="ECO:0000256" key="3">
    <source>
        <dbReference type="ARBA" id="ARBA00022723"/>
    </source>
</evidence>
<dbReference type="Gene3D" id="1.10.730.10">
    <property type="entry name" value="Isoleucyl-tRNA Synthetase, Domain 1"/>
    <property type="match status" value="1"/>
</dbReference>
<gene>
    <name evidence="10" type="primary">ileS</name>
    <name evidence="13" type="ORF">AKJ41_01215</name>
</gene>